<feature type="transmembrane region" description="Helical" evidence="2">
    <location>
        <begin position="27"/>
        <end position="49"/>
    </location>
</feature>
<organism evidence="3 4">
    <name type="scientific">Candidatus Wolfebacteria bacterium GW2011_GWC2_39_22</name>
    <dbReference type="NCBI Taxonomy" id="1619013"/>
    <lineage>
        <taxon>Bacteria</taxon>
        <taxon>Candidatus Wolfeibacteriota</taxon>
    </lineage>
</organism>
<reference evidence="3 4" key="1">
    <citation type="journal article" date="2015" name="Nature">
        <title>rRNA introns, odd ribosomes, and small enigmatic genomes across a large radiation of phyla.</title>
        <authorList>
            <person name="Brown C.T."/>
            <person name="Hug L.A."/>
            <person name="Thomas B.C."/>
            <person name="Sharon I."/>
            <person name="Castelle C.J."/>
            <person name="Singh A."/>
            <person name="Wilkins M.J."/>
            <person name="Williams K.H."/>
            <person name="Banfield J.F."/>
        </authorList>
    </citation>
    <scope>NUCLEOTIDE SEQUENCE [LARGE SCALE GENOMIC DNA]</scope>
</reference>
<gene>
    <name evidence="3" type="ORF">UT41_C0001G0180</name>
</gene>
<keyword evidence="2" id="KW-1133">Transmembrane helix</keyword>
<dbReference type="Proteomes" id="UP000034665">
    <property type="component" value="Unassembled WGS sequence"/>
</dbReference>
<feature type="transmembrane region" description="Helical" evidence="2">
    <location>
        <begin position="70"/>
        <end position="93"/>
    </location>
</feature>
<evidence type="ECO:0000256" key="1">
    <source>
        <dbReference type="SAM" id="Coils"/>
    </source>
</evidence>
<proteinExistence type="predicted"/>
<evidence type="ECO:0000313" key="4">
    <source>
        <dbReference type="Proteomes" id="UP000034665"/>
    </source>
</evidence>
<feature type="coiled-coil region" evidence="1">
    <location>
        <begin position="125"/>
        <end position="161"/>
    </location>
</feature>
<name>A0A0G0NIL0_9BACT</name>
<protein>
    <submittedName>
        <fullName evidence="3">Uncharacterized protein</fullName>
    </submittedName>
</protein>
<keyword evidence="2" id="KW-0812">Transmembrane</keyword>
<sequence length="243" mass="28902">MAENNGIVGEVTNSMKDNLVDKFSSPFWSSFIISWCLWNWKFFYITFLIDSELLFQKNNILKLDYIINSYQGFFWSIGELIIFPLISCSLIVYQLPKLTIKFYEKSLDNGNEEKLIRVTKEKAFLDEERNRVETVEEILKKEENIERMQSAKSQERRWEEEYLMFRASKYYKDFSFIKESIYNYAGRVKWRDDRDIIGQEYKISSDAMAYFDVNGIIEIKPSGENIGLTNKGRYFMKKFTGGK</sequence>
<evidence type="ECO:0000256" key="2">
    <source>
        <dbReference type="SAM" id="Phobius"/>
    </source>
</evidence>
<accession>A0A0G0NIL0</accession>
<comment type="caution">
    <text evidence="3">The sequence shown here is derived from an EMBL/GenBank/DDBJ whole genome shotgun (WGS) entry which is preliminary data.</text>
</comment>
<evidence type="ECO:0000313" key="3">
    <source>
        <dbReference type="EMBL" id="KKR12636.1"/>
    </source>
</evidence>
<dbReference type="STRING" id="1619013.UT41_C0001G0180"/>
<dbReference type="EMBL" id="LBWR01000001">
    <property type="protein sequence ID" value="KKR12636.1"/>
    <property type="molecule type" value="Genomic_DNA"/>
</dbReference>
<keyword evidence="2" id="KW-0472">Membrane</keyword>
<keyword evidence="1" id="KW-0175">Coiled coil</keyword>
<dbReference type="AlphaFoldDB" id="A0A0G0NIL0"/>